<dbReference type="Pfam" id="PF12822">
    <property type="entry name" value="ECF_trnsprt"/>
    <property type="match status" value="1"/>
</dbReference>
<comment type="similarity">
    <text evidence="2 8">Belongs to the prokaryotic riboflavin transporter (P-RFT) (TC 2.A.87) family.</text>
</comment>
<feature type="transmembrane region" description="Helical" evidence="9">
    <location>
        <begin position="78"/>
        <end position="100"/>
    </location>
</feature>
<evidence type="ECO:0000256" key="9">
    <source>
        <dbReference type="SAM" id="Phobius"/>
    </source>
</evidence>
<keyword evidence="7 8" id="KW-0472">Membrane</keyword>
<dbReference type="GO" id="GO:0005886">
    <property type="term" value="C:plasma membrane"/>
    <property type="evidence" value="ECO:0007669"/>
    <property type="project" value="UniProtKB-SubCell"/>
</dbReference>
<dbReference type="GO" id="GO:0032217">
    <property type="term" value="F:riboflavin transmembrane transporter activity"/>
    <property type="evidence" value="ECO:0007669"/>
    <property type="project" value="UniProtKB-UniRule"/>
</dbReference>
<keyword evidence="3 8" id="KW-0813">Transport</keyword>
<accession>A0A9D2MJR1</accession>
<name>A0A9D2MJR1_9FIRM</name>
<reference evidence="10" key="1">
    <citation type="journal article" date="2021" name="PeerJ">
        <title>Extensive microbial diversity within the chicken gut microbiome revealed by metagenomics and culture.</title>
        <authorList>
            <person name="Gilroy R."/>
            <person name="Ravi A."/>
            <person name="Getino M."/>
            <person name="Pursley I."/>
            <person name="Horton D.L."/>
            <person name="Alikhan N.F."/>
            <person name="Baker D."/>
            <person name="Gharbi K."/>
            <person name="Hall N."/>
            <person name="Watson M."/>
            <person name="Adriaenssens E.M."/>
            <person name="Foster-Nyarko E."/>
            <person name="Jarju S."/>
            <person name="Secka A."/>
            <person name="Antonio M."/>
            <person name="Oren A."/>
            <person name="Chaudhuri R.R."/>
            <person name="La Ragione R."/>
            <person name="Hildebrand F."/>
            <person name="Pallen M.J."/>
        </authorList>
    </citation>
    <scope>NUCLEOTIDE SEQUENCE</scope>
    <source>
        <strain evidence="10">CHK188-16595</strain>
    </source>
</reference>
<evidence type="ECO:0000256" key="4">
    <source>
        <dbReference type="ARBA" id="ARBA00022475"/>
    </source>
</evidence>
<protein>
    <recommendedName>
        <fullName evidence="8">Riboflavin transporter</fullName>
    </recommendedName>
</protein>
<sequence>MKPSSKTVTRKIAISAMLAALGVILQLFEIPLPFIPSFIKLDFSDLPGFIGAFVCGPWAGVLITLIRNVIHIFTGSSAGIGELSNFLLSSSFVLTAGYIYKKMPSFKGVVIGGVAGAVIMGIFSFPVNNFVIYPLYYSVMGLPKAAILQMYQAIRPSTDTIAEALVVFNVPFTIVKGLFSVLFSAIIYKPLEKLIKKM</sequence>
<dbReference type="PIRSF" id="PIRSF037778">
    <property type="entry name" value="UCP037778_transp_RibU"/>
    <property type="match status" value="1"/>
</dbReference>
<evidence type="ECO:0000313" key="10">
    <source>
        <dbReference type="EMBL" id="HJB74793.1"/>
    </source>
</evidence>
<comment type="function">
    <text evidence="8">Probably a riboflavin-binding protein that interacts with the energy-coupling factor (ECF) ABC-transporter complex.</text>
</comment>
<evidence type="ECO:0000313" key="11">
    <source>
        <dbReference type="Proteomes" id="UP000823877"/>
    </source>
</evidence>
<feature type="transmembrane region" description="Helical" evidence="9">
    <location>
        <begin position="106"/>
        <end position="123"/>
    </location>
</feature>
<dbReference type="InterPro" id="IPR025720">
    <property type="entry name" value="RibU"/>
</dbReference>
<evidence type="ECO:0000256" key="2">
    <source>
        <dbReference type="ARBA" id="ARBA00005540"/>
    </source>
</evidence>
<evidence type="ECO:0000256" key="1">
    <source>
        <dbReference type="ARBA" id="ARBA00004651"/>
    </source>
</evidence>
<feature type="transmembrane region" description="Helical" evidence="9">
    <location>
        <begin position="46"/>
        <end position="66"/>
    </location>
</feature>
<feature type="transmembrane region" description="Helical" evidence="9">
    <location>
        <begin position="12"/>
        <end position="34"/>
    </location>
</feature>
<keyword evidence="4 8" id="KW-1003">Cell membrane</keyword>
<dbReference type="Proteomes" id="UP000823877">
    <property type="component" value="Unassembled WGS sequence"/>
</dbReference>
<keyword evidence="6 9" id="KW-1133">Transmembrane helix</keyword>
<feature type="transmembrane region" description="Helical" evidence="9">
    <location>
        <begin position="166"/>
        <end position="188"/>
    </location>
</feature>
<gene>
    <name evidence="10" type="ORF">IAA37_03870</name>
</gene>
<evidence type="ECO:0000256" key="5">
    <source>
        <dbReference type="ARBA" id="ARBA00022692"/>
    </source>
</evidence>
<dbReference type="Gene3D" id="1.10.1760.20">
    <property type="match status" value="1"/>
</dbReference>
<dbReference type="PANTHER" id="PTHR38438">
    <property type="entry name" value="RIBOFLAVIN TRANSPORTER RIBU"/>
    <property type="match status" value="1"/>
</dbReference>
<proteinExistence type="inferred from homology"/>
<evidence type="ECO:0000256" key="6">
    <source>
        <dbReference type="ARBA" id="ARBA00022989"/>
    </source>
</evidence>
<evidence type="ECO:0000256" key="8">
    <source>
        <dbReference type="PIRNR" id="PIRNR037778"/>
    </source>
</evidence>
<dbReference type="InterPro" id="IPR024529">
    <property type="entry name" value="ECF_trnsprt_substrate-spec"/>
</dbReference>
<dbReference type="PANTHER" id="PTHR38438:SF1">
    <property type="entry name" value="RIBOFLAVIN TRANSPORTER RIBU"/>
    <property type="match status" value="1"/>
</dbReference>
<keyword evidence="5 9" id="KW-0812">Transmembrane</keyword>
<reference evidence="10" key="2">
    <citation type="submission" date="2021-04" db="EMBL/GenBank/DDBJ databases">
        <authorList>
            <person name="Gilroy R."/>
        </authorList>
    </citation>
    <scope>NUCLEOTIDE SEQUENCE</scope>
    <source>
        <strain evidence="10">CHK188-16595</strain>
    </source>
</reference>
<evidence type="ECO:0000256" key="3">
    <source>
        <dbReference type="ARBA" id="ARBA00022448"/>
    </source>
</evidence>
<organism evidence="10 11">
    <name type="scientific">Candidatus Eubacterium faecale</name>
    <dbReference type="NCBI Taxonomy" id="2838568"/>
    <lineage>
        <taxon>Bacteria</taxon>
        <taxon>Bacillati</taxon>
        <taxon>Bacillota</taxon>
        <taxon>Clostridia</taxon>
        <taxon>Eubacteriales</taxon>
        <taxon>Eubacteriaceae</taxon>
        <taxon>Eubacterium</taxon>
    </lineage>
</organism>
<comment type="subcellular location">
    <subcellularLocation>
        <location evidence="1">Cell membrane</location>
        <topology evidence="1">Multi-pass membrane protein</topology>
    </subcellularLocation>
</comment>
<evidence type="ECO:0000256" key="7">
    <source>
        <dbReference type="ARBA" id="ARBA00023136"/>
    </source>
</evidence>
<comment type="caution">
    <text evidence="10">The sequence shown here is derived from an EMBL/GenBank/DDBJ whole genome shotgun (WGS) entry which is preliminary data.</text>
</comment>
<dbReference type="EMBL" id="DWXN01000008">
    <property type="protein sequence ID" value="HJB74793.1"/>
    <property type="molecule type" value="Genomic_DNA"/>
</dbReference>
<dbReference type="AlphaFoldDB" id="A0A9D2MJR1"/>